<proteinExistence type="predicted"/>
<reference evidence="4 5" key="1">
    <citation type="submission" date="2016-05" db="EMBL/GenBank/DDBJ databases">
        <title>Non-Contiguous Finished Genome Sequence of Streptomyces parvulus 2297 Integrated Site-Specifically with Actinophage R4.</title>
        <authorList>
            <person name="Nishizawa T."/>
            <person name="Miura T."/>
            <person name="Harada C."/>
            <person name="Guo Y."/>
            <person name="Narisawa K."/>
            <person name="Ohta H."/>
            <person name="Takahashi H."/>
            <person name="Shirai M."/>
        </authorList>
    </citation>
    <scope>NUCLEOTIDE SEQUENCE [LARGE SCALE GENOMIC DNA]</scope>
    <source>
        <strain evidence="4 5">2297</strain>
    </source>
</reference>
<dbReference type="GO" id="GO:0003824">
    <property type="term" value="F:catalytic activity"/>
    <property type="evidence" value="ECO:0007669"/>
    <property type="project" value="UniProtKB-ARBA"/>
</dbReference>
<dbReference type="SUPFAM" id="SSF53474">
    <property type="entry name" value="alpha/beta-Hydrolases"/>
    <property type="match status" value="1"/>
</dbReference>
<dbReference type="KEGG" id="spav:Spa2297_28540"/>
<dbReference type="InterPro" id="IPR029058">
    <property type="entry name" value="AB_hydrolase_fold"/>
</dbReference>
<feature type="domain" description="NB-ARC" evidence="2">
    <location>
        <begin position="288"/>
        <end position="444"/>
    </location>
</feature>
<dbReference type="PANTHER" id="PTHR46082">
    <property type="entry name" value="ATP/GTP-BINDING PROTEIN-RELATED"/>
    <property type="match status" value="1"/>
</dbReference>
<dbReference type="AlphaFoldDB" id="A0A191V9Z3"/>
<dbReference type="InterPro" id="IPR002182">
    <property type="entry name" value="NB-ARC"/>
</dbReference>
<dbReference type="Gene3D" id="3.40.50.1820">
    <property type="entry name" value="alpha/beta hydrolase"/>
    <property type="match status" value="1"/>
</dbReference>
<dbReference type="InterPro" id="IPR027417">
    <property type="entry name" value="P-loop_NTPase"/>
</dbReference>
<dbReference type="PANTHER" id="PTHR46082:SF6">
    <property type="entry name" value="AAA+ ATPASE DOMAIN-CONTAINING PROTEIN-RELATED"/>
    <property type="match status" value="1"/>
</dbReference>
<dbReference type="EMBL" id="CP015866">
    <property type="protein sequence ID" value="ANJ11735.1"/>
    <property type="molecule type" value="Genomic_DNA"/>
</dbReference>
<dbReference type="Pfam" id="PF13424">
    <property type="entry name" value="TPR_12"/>
    <property type="match status" value="1"/>
</dbReference>
<dbReference type="SUPFAM" id="SSF48452">
    <property type="entry name" value="TPR-like"/>
    <property type="match status" value="2"/>
</dbReference>
<evidence type="ECO:0000313" key="5">
    <source>
        <dbReference type="Proteomes" id="UP000078468"/>
    </source>
</evidence>
<dbReference type="Proteomes" id="UP000078468">
    <property type="component" value="Chromosome"/>
</dbReference>
<dbReference type="Pfam" id="PF00931">
    <property type="entry name" value="NB-ARC"/>
    <property type="match status" value="1"/>
</dbReference>
<dbReference type="InterPro" id="IPR053137">
    <property type="entry name" value="NLR-like"/>
</dbReference>
<dbReference type="Pfam" id="PF12697">
    <property type="entry name" value="Abhydrolase_6"/>
    <property type="match status" value="1"/>
</dbReference>
<dbReference type="Gene3D" id="1.25.40.10">
    <property type="entry name" value="Tetratricopeptide repeat domain"/>
    <property type="match status" value="1"/>
</dbReference>
<dbReference type="SUPFAM" id="SSF52540">
    <property type="entry name" value="P-loop containing nucleoside triphosphate hydrolases"/>
    <property type="match status" value="1"/>
</dbReference>
<feature type="domain" description="AB hydrolase-1" evidence="3">
    <location>
        <begin position="2"/>
        <end position="136"/>
    </location>
</feature>
<accession>A0A191V9Z3</accession>
<feature type="region of interest" description="Disordered" evidence="1">
    <location>
        <begin position="218"/>
        <end position="242"/>
    </location>
</feature>
<dbReference type="InterPro" id="IPR011990">
    <property type="entry name" value="TPR-like_helical_dom_sf"/>
</dbReference>
<protein>
    <submittedName>
        <fullName evidence="4">Uncharacterized protein</fullName>
    </submittedName>
</protein>
<sequence length="964" mass="106752">MWDQFRKLLAADDDLRRVAVHCFPYESPGRVLRGDRVISAYDDVAKLLDDYLRVQIPPTGHVVLVSHSQGGLIVQRFLTRTFGEGRGFALNRIAQIVMFGCPNNGSPAVHPARRVPFPVRQVQERALRTYRREVVETREAVMRTVGSRKRKAENNWFIPIHAYGGSEDEVVSAQEAVAEFPVGATVPGGHLQIVQPRDHGSASYEAVKQTLTRVLEERAVRPTTAGEPLPQPLSPEEDRSGREPQMLLPQQQGGVSVSPPYGRRRIKLHGQRPRGIIADLMAPPAEKAPRIHVLTGLGGSGKSRIALEAVRQAERTRRVWWVTVSQINTCMREVAHQLGVPTGEVEQAFRGEGSSIDLVWRYLEASADPWLLVIDNADTPERLAPEARQVAEGVGWVRQPERADGLVILTSRDRSAASWLPPCRVHPVPLLGDEDGAELLVTTVPQGGSREAARRLSVALGGLPLALHGAASYLNSVHKASPSLDDPVIHDFDSYRESFEARSSSPPGKAGGLEEMLGMSAMAQVCGIALDLLAHQGLPQAAPLLRAFACLGIAPIPYRPLLESRVVQESPLLPDFTRGRRNGVLKGLDDLGLIERISRPEAESSHLTHSLTLHPVVHALLRVEAELEHRRSEYYGLVVELLLDVTRWSPPDEPQSWDIWTAVAPHVMEVVRACLAGGSDVINDEVLRRTLELARQNLRYLIVVGLLRPAHELAGVVLDSCDAIGFQPESEAILGIRHEKARIALESGDYATAEGELRNVVAARQDLLGLDDPRTLASRHKLARSILEQFRFEEAEPHLRSIAAAELVVHGPDHSDTVAVRHSLARAMFALGRTSEAEAALREILQISLDKWSPSTMETLRIRQNLARCLMQTQRHEEAEGMIRRALEDTMQRSDSVLVMTLRHTLCQLLLIQGQLRRAHAETARLLADRKQVLGSKHPETIRNQKLLDAIEDVLDRPRPKPQE</sequence>
<dbReference type="GO" id="GO:0043531">
    <property type="term" value="F:ADP binding"/>
    <property type="evidence" value="ECO:0007669"/>
    <property type="project" value="InterPro"/>
</dbReference>
<dbReference type="Gene3D" id="3.40.50.300">
    <property type="entry name" value="P-loop containing nucleotide triphosphate hydrolases"/>
    <property type="match status" value="1"/>
</dbReference>
<evidence type="ECO:0000259" key="2">
    <source>
        <dbReference type="Pfam" id="PF00931"/>
    </source>
</evidence>
<evidence type="ECO:0000313" key="4">
    <source>
        <dbReference type="EMBL" id="ANJ11735.1"/>
    </source>
</evidence>
<name>A0A191V9Z3_9ACTN</name>
<evidence type="ECO:0000256" key="1">
    <source>
        <dbReference type="SAM" id="MobiDB-lite"/>
    </source>
</evidence>
<dbReference type="InterPro" id="IPR000073">
    <property type="entry name" value="AB_hydrolase_1"/>
</dbReference>
<gene>
    <name evidence="4" type="ORF">Spa2297_28540</name>
</gene>
<evidence type="ECO:0000259" key="3">
    <source>
        <dbReference type="Pfam" id="PF12697"/>
    </source>
</evidence>
<organism evidence="4 5">
    <name type="scientific">Streptomyces parvulus</name>
    <dbReference type="NCBI Taxonomy" id="146923"/>
    <lineage>
        <taxon>Bacteria</taxon>
        <taxon>Bacillati</taxon>
        <taxon>Actinomycetota</taxon>
        <taxon>Actinomycetes</taxon>
        <taxon>Kitasatosporales</taxon>
        <taxon>Streptomycetaceae</taxon>
        <taxon>Streptomyces</taxon>
    </lineage>
</organism>